<feature type="transmembrane region" description="Helical" evidence="7">
    <location>
        <begin position="31"/>
        <end position="51"/>
    </location>
</feature>
<keyword evidence="2 7" id="KW-0812">Transmembrane</keyword>
<evidence type="ECO:0000256" key="3">
    <source>
        <dbReference type="ARBA" id="ARBA00022989"/>
    </source>
</evidence>
<feature type="compositionally biased region" description="Basic and acidic residues" evidence="6">
    <location>
        <begin position="367"/>
        <end position="379"/>
    </location>
</feature>
<reference evidence="9 10" key="1">
    <citation type="journal article" date="2024" name="IMA Fungus">
        <title>Apiospora arundinis, a panoply of carbohydrate-active enzymes and secondary metabolites.</title>
        <authorList>
            <person name="Sorensen T."/>
            <person name="Petersen C."/>
            <person name="Muurmann A.T."/>
            <person name="Christiansen J.V."/>
            <person name="Brundto M.L."/>
            <person name="Overgaard C.K."/>
            <person name="Boysen A.T."/>
            <person name="Wollenberg R.D."/>
            <person name="Larsen T.O."/>
            <person name="Sorensen J.L."/>
            <person name="Nielsen K.L."/>
            <person name="Sondergaard T.E."/>
        </authorList>
    </citation>
    <scope>NUCLEOTIDE SEQUENCE [LARGE SCALE GENOMIC DNA]</scope>
    <source>
        <strain evidence="9 10">AAU 773</strain>
    </source>
</reference>
<accession>A0ABR2JNU6</accession>
<comment type="subcellular location">
    <subcellularLocation>
        <location evidence="1">Membrane</location>
        <topology evidence="1">Multi-pass membrane protein</topology>
    </subcellularLocation>
</comment>
<dbReference type="PANTHER" id="PTHR33048">
    <property type="entry name" value="PTH11-LIKE INTEGRAL MEMBRANE PROTEIN (AFU_ORTHOLOGUE AFUA_5G11245)"/>
    <property type="match status" value="1"/>
</dbReference>
<gene>
    <name evidence="9" type="ORF">PGQ11_001623</name>
</gene>
<evidence type="ECO:0000313" key="10">
    <source>
        <dbReference type="Proteomes" id="UP001390339"/>
    </source>
</evidence>
<feature type="region of interest" description="Disordered" evidence="6">
    <location>
        <begin position="313"/>
        <end position="398"/>
    </location>
</feature>
<dbReference type="Proteomes" id="UP001390339">
    <property type="component" value="Unassembled WGS sequence"/>
</dbReference>
<sequence length="398" mass="43985">MSFPPGLDLCTIPAGPVPNGITPNFIDPPNFSVGTLVIGSVLTGISTILVAGRLCNTWDHMKAADYLTIVGWVLSTGYTGIVMAMSRYTRHAWDMPACWYIADYTWKLLFSQNLLLGITQFTTKAAIFVLYLQLFATSKRTRYAITGGIIFMGILYLTHPILVAVYMTPLAGETWASLAMDGRPQKISIYAPIHGVGSIVLDTYIFIIPILVLRKLQVNQKKKLQLLGVFTVASFGIISSIASCIWRFLVLFGADGDFTWQQGQLFIWIMVEHNVALIVGCMPGFAGLIKTKIPNSSLYQSFRSKLGGSSSYGSTNLSKPTLPGHSTTRSLGKIDTRRSKRSQYYEMDESVGSPKTQIVSVRYQPDSPKRLLADDERGILRTTDVAHSYQEPLPPHAR</sequence>
<feature type="domain" description="Rhodopsin" evidence="8">
    <location>
        <begin position="59"/>
        <end position="290"/>
    </location>
</feature>
<comment type="similarity">
    <text evidence="5">Belongs to the SAT4 family.</text>
</comment>
<evidence type="ECO:0000256" key="7">
    <source>
        <dbReference type="SAM" id="Phobius"/>
    </source>
</evidence>
<protein>
    <recommendedName>
        <fullName evidence="8">Rhodopsin domain-containing protein</fullName>
    </recommendedName>
</protein>
<evidence type="ECO:0000256" key="5">
    <source>
        <dbReference type="ARBA" id="ARBA00038359"/>
    </source>
</evidence>
<comment type="caution">
    <text evidence="9">The sequence shown here is derived from an EMBL/GenBank/DDBJ whole genome shotgun (WGS) entry which is preliminary data.</text>
</comment>
<evidence type="ECO:0000256" key="6">
    <source>
        <dbReference type="SAM" id="MobiDB-lite"/>
    </source>
</evidence>
<name>A0ABR2JNU6_9PEZI</name>
<feature type="transmembrane region" description="Helical" evidence="7">
    <location>
        <begin position="143"/>
        <end position="167"/>
    </location>
</feature>
<keyword evidence="4 7" id="KW-0472">Membrane</keyword>
<feature type="compositionally biased region" description="Polar residues" evidence="6">
    <location>
        <begin position="313"/>
        <end position="330"/>
    </location>
</feature>
<feature type="transmembrane region" description="Helical" evidence="7">
    <location>
        <begin position="187"/>
        <end position="212"/>
    </location>
</feature>
<keyword evidence="10" id="KW-1185">Reference proteome</keyword>
<evidence type="ECO:0000256" key="1">
    <source>
        <dbReference type="ARBA" id="ARBA00004141"/>
    </source>
</evidence>
<feature type="transmembrane region" description="Helical" evidence="7">
    <location>
        <begin position="63"/>
        <end position="85"/>
    </location>
</feature>
<dbReference type="Pfam" id="PF20684">
    <property type="entry name" value="Fung_rhodopsin"/>
    <property type="match status" value="1"/>
</dbReference>
<evidence type="ECO:0000256" key="2">
    <source>
        <dbReference type="ARBA" id="ARBA00022692"/>
    </source>
</evidence>
<dbReference type="EMBL" id="JAPCWZ010000001">
    <property type="protein sequence ID" value="KAK8880329.1"/>
    <property type="molecule type" value="Genomic_DNA"/>
</dbReference>
<evidence type="ECO:0000256" key="4">
    <source>
        <dbReference type="ARBA" id="ARBA00023136"/>
    </source>
</evidence>
<dbReference type="InterPro" id="IPR052337">
    <property type="entry name" value="SAT4-like"/>
</dbReference>
<feature type="transmembrane region" description="Helical" evidence="7">
    <location>
        <begin position="114"/>
        <end position="136"/>
    </location>
</feature>
<evidence type="ECO:0000313" key="9">
    <source>
        <dbReference type="EMBL" id="KAK8880329.1"/>
    </source>
</evidence>
<keyword evidence="3 7" id="KW-1133">Transmembrane helix</keyword>
<dbReference type="InterPro" id="IPR049326">
    <property type="entry name" value="Rhodopsin_dom_fungi"/>
</dbReference>
<evidence type="ECO:0000259" key="8">
    <source>
        <dbReference type="Pfam" id="PF20684"/>
    </source>
</evidence>
<feature type="transmembrane region" description="Helical" evidence="7">
    <location>
        <begin position="265"/>
        <end position="289"/>
    </location>
</feature>
<organism evidence="9 10">
    <name type="scientific">Apiospora arundinis</name>
    <dbReference type="NCBI Taxonomy" id="335852"/>
    <lineage>
        <taxon>Eukaryota</taxon>
        <taxon>Fungi</taxon>
        <taxon>Dikarya</taxon>
        <taxon>Ascomycota</taxon>
        <taxon>Pezizomycotina</taxon>
        <taxon>Sordariomycetes</taxon>
        <taxon>Xylariomycetidae</taxon>
        <taxon>Amphisphaeriales</taxon>
        <taxon>Apiosporaceae</taxon>
        <taxon>Apiospora</taxon>
    </lineage>
</organism>
<feature type="transmembrane region" description="Helical" evidence="7">
    <location>
        <begin position="224"/>
        <end position="253"/>
    </location>
</feature>
<proteinExistence type="inferred from homology"/>
<dbReference type="PANTHER" id="PTHR33048:SF47">
    <property type="entry name" value="INTEGRAL MEMBRANE PROTEIN-RELATED"/>
    <property type="match status" value="1"/>
</dbReference>